<name>A0A6J0KAI4_RAPSA</name>
<evidence type="ECO:0000313" key="11">
    <source>
        <dbReference type="Proteomes" id="UP000504610"/>
    </source>
</evidence>
<dbReference type="Pfam" id="PF04825">
    <property type="entry name" value="Rad21_Rec8_N"/>
    <property type="match status" value="1"/>
</dbReference>
<dbReference type="RefSeq" id="XP_018444972.2">
    <property type="nucleotide sequence ID" value="XM_018589470.2"/>
</dbReference>
<dbReference type="InterPro" id="IPR039781">
    <property type="entry name" value="Rad21/Rec8-like"/>
</dbReference>
<evidence type="ECO:0000256" key="7">
    <source>
        <dbReference type="ARBA" id="ARBA00064543"/>
    </source>
</evidence>
<dbReference type="InterPro" id="IPR036390">
    <property type="entry name" value="WH_DNA-bd_sf"/>
</dbReference>
<accession>A0A6J0KAI4</accession>
<feature type="region of interest" description="Disordered" evidence="8">
    <location>
        <begin position="444"/>
        <end position="473"/>
    </location>
</feature>
<dbReference type="GO" id="GO:0008278">
    <property type="term" value="C:cohesin complex"/>
    <property type="evidence" value="ECO:0007669"/>
    <property type="project" value="InterPro"/>
</dbReference>
<comment type="similarity">
    <text evidence="2">Belongs to the rad21 family.</text>
</comment>
<dbReference type="OrthoDB" id="10071381at2759"/>
<feature type="region of interest" description="Disordered" evidence="8">
    <location>
        <begin position="511"/>
        <end position="551"/>
    </location>
</feature>
<sequence>MFHSEGLVSRKGPLGAIWVAAYFAKKLKKTQVKDTHIPSSVDQILQKELDALTYRVLAYLLLGLVRIYSKKVDFLFHDCNTAFIAVKEFVAKDKNNRDNTNVPLPAAAASTVFSSIALPQCFELDAFDLGVLEDSHGDNVRPQEDITLKQVGGAAGRDTESMDHYYMERFDMEEEEEDLGFTFHETSVADHTDTRFETAHDMDIDAENVRDASGQASVRVVEAEPLESNKSSRDQQNASRHGEDPESDDMEREEPGSVGGNGDLPECIEKHRGHSDGEMTDTDMFHKEPSETPEVNKVGYNEKGFLSGITFSEEPESKGSNAKDTPVAATPKTPSRLKISQGTGETSHQFSIITTPSGKESSRKRKCLIDDEVIIPNKVIKKMIEDSSTLVKKRRKVPDTDYPEKRIKRLADPSRSYWDPLFPYGSLDLQLLFNQPIRLKEQNTTETPKAAKTARRMKRSSLRGRGDAFPVEQTESGPEIMETPQAVALAELKITAPETVSVSSIAAGSSHQTKVASETPIEPAEPTYIAPDTPARTSEQTGIAPETPAVSEREEIAPEMPLRESMSERYCKDPETCEQETRPANSFTFFDECPSEYYEDGRDLDVILMHEEQVNAHETEDLQQETWSARTRNVAKFLEKTFLEQKKKGEEEKASLLQLCRGRTQKESARLFYETLVLKTKGYLEVKQDHQYSDILLSPITRQQEAC</sequence>
<evidence type="ECO:0000256" key="5">
    <source>
        <dbReference type="ARBA" id="ARBA00022829"/>
    </source>
</evidence>
<protein>
    <submittedName>
        <fullName evidence="12">Sister chromatid cohesion 1 protein 2-like isoform X1</fullName>
    </submittedName>
</protein>
<dbReference type="GO" id="GO:0051301">
    <property type="term" value="P:cell division"/>
    <property type="evidence" value="ECO:0007669"/>
    <property type="project" value="UniProtKB-KW"/>
</dbReference>
<dbReference type="FunFam" id="1.10.10.580:FF:000002">
    <property type="entry name" value="Sister chromatid cohesion 1 protein 4"/>
    <property type="match status" value="1"/>
</dbReference>
<dbReference type="GO" id="GO:0007062">
    <property type="term" value="P:sister chromatid cohesion"/>
    <property type="evidence" value="ECO:0007669"/>
    <property type="project" value="InterPro"/>
</dbReference>
<dbReference type="Proteomes" id="UP000504610">
    <property type="component" value="Chromosome 7"/>
</dbReference>
<dbReference type="GO" id="GO:1990414">
    <property type="term" value="P:replication-born double-strand break repair via sister chromatid exchange"/>
    <property type="evidence" value="ECO:0007669"/>
    <property type="project" value="TreeGrafter"/>
</dbReference>
<evidence type="ECO:0000256" key="8">
    <source>
        <dbReference type="SAM" id="MobiDB-lite"/>
    </source>
</evidence>
<feature type="compositionally biased region" description="Basic and acidic residues" evidence="8">
    <location>
        <begin position="267"/>
        <end position="290"/>
    </location>
</feature>
<dbReference type="PANTHER" id="PTHR12585:SF73">
    <property type="entry name" value="SISTER CHROMATID COHESION 1 PROTEIN 2"/>
    <property type="match status" value="1"/>
</dbReference>
<gene>
    <name evidence="12" type="primary">LOC108816910</name>
</gene>
<keyword evidence="6" id="KW-0539">Nucleus</keyword>
<evidence type="ECO:0000256" key="6">
    <source>
        <dbReference type="ARBA" id="ARBA00023242"/>
    </source>
</evidence>
<feature type="domain" description="Rad21/Rec8-like protein C-terminal eukaryotic" evidence="9">
    <location>
        <begin position="650"/>
        <end position="700"/>
    </location>
</feature>
<evidence type="ECO:0000256" key="1">
    <source>
        <dbReference type="ARBA" id="ARBA00004123"/>
    </source>
</evidence>
<keyword evidence="5" id="KW-0159">Chromosome partition</keyword>
<feature type="region of interest" description="Disordered" evidence="8">
    <location>
        <begin position="208"/>
        <end position="348"/>
    </location>
</feature>
<dbReference type="InterPro" id="IPR023093">
    <property type="entry name" value="ScpA-like_C"/>
</dbReference>
<dbReference type="GO" id="GO:0007059">
    <property type="term" value="P:chromosome segregation"/>
    <property type="evidence" value="ECO:0007669"/>
    <property type="project" value="UniProtKB-KW"/>
</dbReference>
<feature type="compositionally biased region" description="Polar residues" evidence="8">
    <location>
        <begin position="338"/>
        <end position="348"/>
    </location>
</feature>
<comment type="subunit">
    <text evidence="7">Component of the cohesin complex.</text>
</comment>
<dbReference type="AlphaFoldDB" id="A0A6J0KAI4"/>
<feature type="compositionally biased region" description="Basic residues" evidence="8">
    <location>
        <begin position="452"/>
        <end position="462"/>
    </location>
</feature>
<comment type="subcellular location">
    <subcellularLocation>
        <location evidence="1">Nucleus</location>
    </subcellularLocation>
</comment>
<evidence type="ECO:0000313" key="12">
    <source>
        <dbReference type="RefSeq" id="XP_018444972.2"/>
    </source>
</evidence>
<dbReference type="GO" id="GO:0005634">
    <property type="term" value="C:nucleus"/>
    <property type="evidence" value="ECO:0007669"/>
    <property type="project" value="UniProtKB-SubCell"/>
</dbReference>
<reference evidence="11" key="1">
    <citation type="journal article" date="2019" name="Database">
        <title>The radish genome database (RadishGD): an integrated information resource for radish genomics.</title>
        <authorList>
            <person name="Yu H.J."/>
            <person name="Baek S."/>
            <person name="Lee Y.J."/>
            <person name="Cho A."/>
            <person name="Mun J.H."/>
        </authorList>
    </citation>
    <scope>NUCLEOTIDE SEQUENCE [LARGE SCALE GENOMIC DNA]</scope>
    <source>
        <strain evidence="11">cv. WK10039</strain>
    </source>
</reference>
<evidence type="ECO:0000256" key="2">
    <source>
        <dbReference type="ARBA" id="ARBA00009870"/>
    </source>
</evidence>
<dbReference type="Pfam" id="PF04824">
    <property type="entry name" value="Rad21_Rec8"/>
    <property type="match status" value="1"/>
</dbReference>
<evidence type="ECO:0000256" key="4">
    <source>
        <dbReference type="ARBA" id="ARBA00022776"/>
    </source>
</evidence>
<organism evidence="11 12">
    <name type="scientific">Raphanus sativus</name>
    <name type="common">Radish</name>
    <name type="synonym">Raphanus raphanistrum var. sativus</name>
    <dbReference type="NCBI Taxonomy" id="3726"/>
    <lineage>
        <taxon>Eukaryota</taxon>
        <taxon>Viridiplantae</taxon>
        <taxon>Streptophyta</taxon>
        <taxon>Embryophyta</taxon>
        <taxon>Tracheophyta</taxon>
        <taxon>Spermatophyta</taxon>
        <taxon>Magnoliopsida</taxon>
        <taxon>eudicotyledons</taxon>
        <taxon>Gunneridae</taxon>
        <taxon>Pentapetalae</taxon>
        <taxon>rosids</taxon>
        <taxon>malvids</taxon>
        <taxon>Brassicales</taxon>
        <taxon>Brassicaceae</taxon>
        <taxon>Brassiceae</taxon>
        <taxon>Raphanus</taxon>
    </lineage>
</organism>
<dbReference type="PANTHER" id="PTHR12585">
    <property type="entry name" value="SCC1 / RAD21 FAMILY MEMBER"/>
    <property type="match status" value="1"/>
</dbReference>
<keyword evidence="4" id="KW-0498">Mitosis</keyword>
<feature type="domain" description="Rad21/Rec8-like protein N-terminal" evidence="10">
    <location>
        <begin position="1"/>
        <end position="97"/>
    </location>
</feature>
<keyword evidence="11" id="KW-1185">Reference proteome</keyword>
<evidence type="ECO:0000256" key="3">
    <source>
        <dbReference type="ARBA" id="ARBA00022618"/>
    </source>
</evidence>
<dbReference type="KEGG" id="rsz:108816910"/>
<dbReference type="InterPro" id="IPR006910">
    <property type="entry name" value="Rad21_Rec8_N"/>
</dbReference>
<keyword evidence="4" id="KW-0131">Cell cycle</keyword>
<keyword evidence="3" id="KW-0132">Cell division</keyword>
<reference evidence="12" key="2">
    <citation type="submission" date="2025-08" db="UniProtKB">
        <authorList>
            <consortium name="RefSeq"/>
        </authorList>
    </citation>
    <scope>IDENTIFICATION</scope>
    <source>
        <tissue evidence="12">Leaf</tissue>
    </source>
</reference>
<dbReference type="CDD" id="cd21793">
    <property type="entry name" value="Rad21_Rec8_M_AtSYN1-like"/>
    <property type="match status" value="1"/>
</dbReference>
<dbReference type="SUPFAM" id="SSF46785">
    <property type="entry name" value="Winged helix' DNA-binding domain"/>
    <property type="match status" value="1"/>
</dbReference>
<dbReference type="GeneID" id="108816910"/>
<evidence type="ECO:0000259" key="10">
    <source>
        <dbReference type="Pfam" id="PF04825"/>
    </source>
</evidence>
<dbReference type="InterPro" id="IPR006909">
    <property type="entry name" value="Rad21/Rec8_C_eu"/>
</dbReference>
<evidence type="ECO:0000259" key="9">
    <source>
        <dbReference type="Pfam" id="PF04824"/>
    </source>
</evidence>
<dbReference type="Gene3D" id="1.10.10.580">
    <property type="entry name" value="Structural maintenance of chromosome 1. Chain E"/>
    <property type="match status" value="1"/>
</dbReference>
<dbReference type="GO" id="GO:0003682">
    <property type="term" value="F:chromatin binding"/>
    <property type="evidence" value="ECO:0007669"/>
    <property type="project" value="TreeGrafter"/>
</dbReference>
<proteinExistence type="inferred from homology"/>